<name>A0ACA9STC1_9GLOM</name>
<evidence type="ECO:0000313" key="1">
    <source>
        <dbReference type="EMBL" id="CAG8848478.1"/>
    </source>
</evidence>
<sequence length="94" mass="11450">MDNKNVYSDTQRKREKRKNETPEQREVRRLRDRERKREKRAAETTEEREMRLTSIRNLYQKRRKQENESGENNVNNGIIDSGNEVNDGANDREW</sequence>
<feature type="non-terminal residue" evidence="1">
    <location>
        <position position="94"/>
    </location>
</feature>
<keyword evidence="2" id="KW-1185">Reference proteome</keyword>
<comment type="caution">
    <text evidence="1">The sequence shown here is derived from an EMBL/GenBank/DDBJ whole genome shotgun (WGS) entry which is preliminary data.</text>
</comment>
<dbReference type="Proteomes" id="UP000789920">
    <property type="component" value="Unassembled WGS sequence"/>
</dbReference>
<proteinExistence type="predicted"/>
<gene>
    <name evidence="1" type="ORF">RPERSI_LOCUS35148</name>
</gene>
<organism evidence="1 2">
    <name type="scientific">Racocetra persica</name>
    <dbReference type="NCBI Taxonomy" id="160502"/>
    <lineage>
        <taxon>Eukaryota</taxon>
        <taxon>Fungi</taxon>
        <taxon>Fungi incertae sedis</taxon>
        <taxon>Mucoromycota</taxon>
        <taxon>Glomeromycotina</taxon>
        <taxon>Glomeromycetes</taxon>
        <taxon>Diversisporales</taxon>
        <taxon>Gigasporaceae</taxon>
        <taxon>Racocetra</taxon>
    </lineage>
</organism>
<dbReference type="EMBL" id="CAJVQC010160925">
    <property type="protein sequence ID" value="CAG8848478.1"/>
    <property type="molecule type" value="Genomic_DNA"/>
</dbReference>
<evidence type="ECO:0000313" key="2">
    <source>
        <dbReference type="Proteomes" id="UP000789920"/>
    </source>
</evidence>
<reference evidence="1" key="1">
    <citation type="submission" date="2021-06" db="EMBL/GenBank/DDBJ databases">
        <authorList>
            <person name="Kallberg Y."/>
            <person name="Tangrot J."/>
            <person name="Rosling A."/>
        </authorList>
    </citation>
    <scope>NUCLEOTIDE SEQUENCE</scope>
    <source>
        <strain evidence="1">MA461A</strain>
    </source>
</reference>
<protein>
    <submittedName>
        <fullName evidence="1">9305_t:CDS:1</fullName>
    </submittedName>
</protein>
<accession>A0ACA9STC1</accession>